<comment type="caution">
    <text evidence="3">The sequence shown here is derived from an EMBL/GenBank/DDBJ whole genome shotgun (WGS) entry which is preliminary data.</text>
</comment>
<reference evidence="3 4" key="1">
    <citation type="submission" date="2023-07" db="EMBL/GenBank/DDBJ databases">
        <title>Novel Shewanella species isolated from Baltic Sea sediments.</title>
        <authorList>
            <person name="Martin-Rodriguez A.J."/>
        </authorList>
    </citation>
    <scope>NUCLEOTIDE SEQUENCE [LARGE SCALE GENOMIC DNA]</scope>
    <source>
        <strain evidence="3 4">SP2S1-2</strain>
    </source>
</reference>
<accession>A0ABU3G7G5</accession>
<dbReference type="Gene3D" id="3.20.20.140">
    <property type="entry name" value="Metal-dependent hydrolases"/>
    <property type="match status" value="1"/>
</dbReference>
<dbReference type="InterPro" id="IPR011059">
    <property type="entry name" value="Metal-dep_hydrolase_composite"/>
</dbReference>
<dbReference type="SUPFAM" id="SSF51556">
    <property type="entry name" value="Metallo-dependent hydrolases"/>
    <property type="match status" value="1"/>
</dbReference>
<feature type="signal peptide" evidence="1">
    <location>
        <begin position="1"/>
        <end position="24"/>
    </location>
</feature>
<gene>
    <name evidence="3" type="ORF">Q4Q50_19540</name>
</gene>
<dbReference type="Proteomes" id="UP001249505">
    <property type="component" value="Unassembled WGS sequence"/>
</dbReference>
<dbReference type="EMBL" id="JAUOES010000030">
    <property type="protein sequence ID" value="MDT3282477.1"/>
    <property type="molecule type" value="Genomic_DNA"/>
</dbReference>
<evidence type="ECO:0000256" key="1">
    <source>
        <dbReference type="SAM" id="SignalP"/>
    </source>
</evidence>
<evidence type="ECO:0000313" key="3">
    <source>
        <dbReference type="EMBL" id="MDT3282477.1"/>
    </source>
</evidence>
<evidence type="ECO:0000313" key="4">
    <source>
        <dbReference type="Proteomes" id="UP001249505"/>
    </source>
</evidence>
<feature type="domain" description="Amidohydrolase 3" evidence="2">
    <location>
        <begin position="354"/>
        <end position="711"/>
    </location>
</feature>
<dbReference type="SUPFAM" id="SSF51338">
    <property type="entry name" value="Composite domain of metallo-dependent hydrolases"/>
    <property type="match status" value="1"/>
</dbReference>
<proteinExistence type="predicted"/>
<dbReference type="PANTHER" id="PTHR22642:SF2">
    <property type="entry name" value="PROTEIN LONG AFTER FAR-RED 3"/>
    <property type="match status" value="1"/>
</dbReference>
<dbReference type="RefSeq" id="WP_311900738.1">
    <property type="nucleotide sequence ID" value="NZ_JAUOES010000030.1"/>
</dbReference>
<dbReference type="Pfam" id="PF07969">
    <property type="entry name" value="Amidohydro_3"/>
    <property type="match status" value="1"/>
</dbReference>
<feature type="chain" id="PRO_5045411475" evidence="1">
    <location>
        <begin position="25"/>
        <end position="737"/>
    </location>
</feature>
<keyword evidence="4" id="KW-1185">Reference proteome</keyword>
<protein>
    <submittedName>
        <fullName evidence="3">Amidohydrolase family protein</fullName>
    </submittedName>
</protein>
<dbReference type="Gene3D" id="2.30.40.10">
    <property type="entry name" value="Urease, subunit C, domain 1"/>
    <property type="match status" value="1"/>
</dbReference>
<dbReference type="InterPro" id="IPR032466">
    <property type="entry name" value="Metal_Hydrolase"/>
</dbReference>
<sequence>MQSFNYPLSLVTLFALSYAAQGFANTQVDKDAYLIIGGGTIISMQAGMKGAKKPDKYIYNEDYSLLVKGNVIESIAKNADIKAMVPKGKKVDYLNLKGQTLLPGFIEPHAHLQLTVAGAKFTNLMPCLPDKYQKTYYQDYQWLYNTGKKDKKDNCLLYIDKAINTLANSTAIDGWLIGNGMDPSRMLLTEKAAGLNANKDFLHYPASYFIKYNPDAFSASPAFILDQSGHLGYVNEQAFIASGICGKTFDISKKAYMEKTGISTLSSEDDTFFNQYLGHEIVCQGSAKEMVLSQKMAAYQFGFPDGEWGIVETKPGSGEWVFSGLLKEESSFYPLLGPLINWFAKAPVDTKARFSEQMEQDMLKVLNIASQQGVTTFAEGGGSSQALIESYQRIASRSDMPTRLRTLYTWDAKWDEKSLDKNQLPQKVSFDSGLFSAEGVKLWADGSTQGCSAYLGQDYDEKGLCSDYDRGHQNYDKQAMEARLKKYAENNWYVHIHANGNSAINNAIDALNSLGKTYPSFKALPSVLIHSTVNGDSEDPLTIPKKIAALRNKDDLPNLSTSHLIGHVAYWGASLVNSLGEKRAQHIDPTQTEWQKGIPLSLHSDMAVSPLYPLWFVEQAVSRNTWAYPKLSGEGKPLINIDEALTPYQALLAVTLHPAMQHNIGDKLGSLEKGKLADMVVLAKNPLTLAKPTEIHNIAVSCTFLNGKQVIWKYPESNAVRPTPNCNIIKDHNMATW</sequence>
<keyword evidence="1" id="KW-0732">Signal</keyword>
<evidence type="ECO:0000259" key="2">
    <source>
        <dbReference type="Pfam" id="PF07969"/>
    </source>
</evidence>
<organism evidence="3 4">
    <name type="scientific">Shewanella scandinavica</name>
    <dbReference type="NCBI Taxonomy" id="3063538"/>
    <lineage>
        <taxon>Bacteria</taxon>
        <taxon>Pseudomonadati</taxon>
        <taxon>Pseudomonadota</taxon>
        <taxon>Gammaproteobacteria</taxon>
        <taxon>Alteromonadales</taxon>
        <taxon>Shewanellaceae</taxon>
        <taxon>Shewanella</taxon>
    </lineage>
</organism>
<dbReference type="InterPro" id="IPR013108">
    <property type="entry name" value="Amidohydro_3"/>
</dbReference>
<name>A0ABU3G7G5_9GAMM</name>
<dbReference type="PANTHER" id="PTHR22642">
    <property type="entry name" value="IMIDAZOLONEPROPIONASE"/>
    <property type="match status" value="1"/>
</dbReference>